<feature type="non-terminal residue" evidence="4">
    <location>
        <position position="137"/>
    </location>
</feature>
<evidence type="ECO:0000256" key="1">
    <source>
        <dbReference type="ARBA" id="ARBA00022884"/>
    </source>
</evidence>
<feature type="domain" description="RRM" evidence="3">
    <location>
        <begin position="73"/>
        <end position="137"/>
    </location>
</feature>
<dbReference type="Proteomes" id="UP000824469">
    <property type="component" value="Unassembled WGS sequence"/>
</dbReference>
<dbReference type="InterPro" id="IPR050502">
    <property type="entry name" value="Euk_RNA-bind_prot"/>
</dbReference>
<dbReference type="SMART" id="SM00360">
    <property type="entry name" value="RRM"/>
    <property type="match status" value="1"/>
</dbReference>
<comment type="caution">
    <text evidence="4">The sequence shown here is derived from an EMBL/GenBank/DDBJ whole genome shotgun (WGS) entry which is preliminary data.</text>
</comment>
<accession>A0AA38GG53</accession>
<evidence type="ECO:0000259" key="3">
    <source>
        <dbReference type="PROSITE" id="PS50102"/>
    </source>
</evidence>
<dbReference type="GO" id="GO:0003729">
    <property type="term" value="F:mRNA binding"/>
    <property type="evidence" value="ECO:0007669"/>
    <property type="project" value="TreeGrafter"/>
</dbReference>
<feature type="non-terminal residue" evidence="4">
    <location>
        <position position="1"/>
    </location>
</feature>
<organism evidence="4 5">
    <name type="scientific">Taxus chinensis</name>
    <name type="common">Chinese yew</name>
    <name type="synonym">Taxus wallichiana var. chinensis</name>
    <dbReference type="NCBI Taxonomy" id="29808"/>
    <lineage>
        <taxon>Eukaryota</taxon>
        <taxon>Viridiplantae</taxon>
        <taxon>Streptophyta</taxon>
        <taxon>Embryophyta</taxon>
        <taxon>Tracheophyta</taxon>
        <taxon>Spermatophyta</taxon>
        <taxon>Pinopsida</taxon>
        <taxon>Pinidae</taxon>
        <taxon>Conifers II</taxon>
        <taxon>Cupressales</taxon>
        <taxon>Taxaceae</taxon>
        <taxon>Taxus</taxon>
    </lineage>
</organism>
<dbReference type="PROSITE" id="PS50102">
    <property type="entry name" value="RRM"/>
    <property type="match status" value="2"/>
</dbReference>
<dbReference type="EMBL" id="JAHRHJ020000003">
    <property type="protein sequence ID" value="KAH9322276.1"/>
    <property type="molecule type" value="Genomic_DNA"/>
</dbReference>
<evidence type="ECO:0000313" key="4">
    <source>
        <dbReference type="EMBL" id="KAH9322276.1"/>
    </source>
</evidence>
<name>A0AA38GG53_TAXCH</name>
<keyword evidence="1 2" id="KW-0694">RNA-binding</keyword>
<dbReference type="PANTHER" id="PTHR48025:SF1">
    <property type="entry name" value="RRM DOMAIN-CONTAINING PROTEIN"/>
    <property type="match status" value="1"/>
</dbReference>
<dbReference type="InterPro" id="IPR012677">
    <property type="entry name" value="Nucleotide-bd_a/b_plait_sf"/>
</dbReference>
<gene>
    <name evidence="4" type="ORF">KI387_016915</name>
</gene>
<dbReference type="PANTHER" id="PTHR48025">
    <property type="entry name" value="OS02G0815200 PROTEIN"/>
    <property type="match status" value="1"/>
</dbReference>
<dbReference type="InterPro" id="IPR000504">
    <property type="entry name" value="RRM_dom"/>
</dbReference>
<evidence type="ECO:0000313" key="5">
    <source>
        <dbReference type="Proteomes" id="UP000824469"/>
    </source>
</evidence>
<proteinExistence type="predicted"/>
<keyword evidence="5" id="KW-1185">Reference proteome</keyword>
<dbReference type="GO" id="GO:1901259">
    <property type="term" value="P:chloroplast rRNA processing"/>
    <property type="evidence" value="ECO:0007669"/>
    <property type="project" value="TreeGrafter"/>
</dbReference>
<dbReference type="AlphaFoldDB" id="A0AA38GG53"/>
<feature type="domain" description="RRM" evidence="3">
    <location>
        <begin position="1"/>
        <end position="48"/>
    </location>
</feature>
<sequence>VIYNKETGRSRGFAFVTMASAGDVSKAVERFNGYEYHGRSLRVSSGPPPAKNNFSHRVGFRNEKFGGGASSANKLFVGNLPWGADKLTLEELFRDHGKVKDVRIVYDRETGRSRGFGFVTLSSSQEVESAISSLHGA</sequence>
<evidence type="ECO:0000256" key="2">
    <source>
        <dbReference type="PROSITE-ProRule" id="PRU00176"/>
    </source>
</evidence>
<dbReference type="SUPFAM" id="SSF54928">
    <property type="entry name" value="RNA-binding domain, RBD"/>
    <property type="match status" value="2"/>
</dbReference>
<reference evidence="4 5" key="1">
    <citation type="journal article" date="2021" name="Nat. Plants">
        <title>The Taxus genome provides insights into paclitaxel biosynthesis.</title>
        <authorList>
            <person name="Xiong X."/>
            <person name="Gou J."/>
            <person name="Liao Q."/>
            <person name="Li Y."/>
            <person name="Zhou Q."/>
            <person name="Bi G."/>
            <person name="Li C."/>
            <person name="Du R."/>
            <person name="Wang X."/>
            <person name="Sun T."/>
            <person name="Guo L."/>
            <person name="Liang H."/>
            <person name="Lu P."/>
            <person name="Wu Y."/>
            <person name="Zhang Z."/>
            <person name="Ro D.K."/>
            <person name="Shang Y."/>
            <person name="Huang S."/>
            <person name="Yan J."/>
        </authorList>
    </citation>
    <scope>NUCLEOTIDE SEQUENCE [LARGE SCALE GENOMIC DNA]</scope>
    <source>
        <strain evidence="4">Ta-2019</strain>
    </source>
</reference>
<protein>
    <recommendedName>
        <fullName evidence="3">RRM domain-containing protein</fullName>
    </recommendedName>
</protein>
<dbReference type="GO" id="GO:0009535">
    <property type="term" value="C:chloroplast thylakoid membrane"/>
    <property type="evidence" value="ECO:0007669"/>
    <property type="project" value="TreeGrafter"/>
</dbReference>
<dbReference type="InterPro" id="IPR035979">
    <property type="entry name" value="RBD_domain_sf"/>
</dbReference>
<dbReference type="Pfam" id="PF00076">
    <property type="entry name" value="RRM_1"/>
    <property type="match status" value="2"/>
</dbReference>
<dbReference type="Gene3D" id="3.30.70.330">
    <property type="match status" value="2"/>
</dbReference>
<dbReference type="OMA" id="FRNEKFG"/>